<proteinExistence type="predicted"/>
<evidence type="ECO:0000313" key="3">
    <source>
        <dbReference type="EMBL" id="MCK8784072.1"/>
    </source>
</evidence>
<comment type="caution">
    <text evidence="3">The sequence shown here is derived from an EMBL/GenBank/DDBJ whole genome shotgun (WGS) entry which is preliminary data.</text>
</comment>
<keyword evidence="2" id="KW-0732">Signal</keyword>
<evidence type="ECO:0000256" key="1">
    <source>
        <dbReference type="SAM" id="MobiDB-lite"/>
    </source>
</evidence>
<sequence>MPPLTRRRAGRGLLTLAMAAALAPAAPSASLLVGRAWAQPAPPTRLRGTIVALEGDVLTVATREGSRVAVRLAEPLAVSALRRVPLSGIAPGAFVGVAAEPGPDGGWRALEVHVFPESARGTGEGHRAWDLVPGSSMTNATVTATVAGTSGRELTMAYRGGTVTVTVPPDAPVVTPIPAGRADLVPGARVFLMATPDAEGRPSTGRITVGKDGVDPPM</sequence>
<dbReference type="PROSITE" id="PS51318">
    <property type="entry name" value="TAT"/>
    <property type="match status" value="1"/>
</dbReference>
<dbReference type="Proteomes" id="UP001139516">
    <property type="component" value="Unassembled WGS sequence"/>
</dbReference>
<gene>
    <name evidence="3" type="ORF">M0638_06730</name>
</gene>
<evidence type="ECO:0000256" key="2">
    <source>
        <dbReference type="SAM" id="SignalP"/>
    </source>
</evidence>
<dbReference type="EMBL" id="JALPRX010000023">
    <property type="protein sequence ID" value="MCK8784072.1"/>
    <property type="molecule type" value="Genomic_DNA"/>
</dbReference>
<feature type="signal peptide" evidence="2">
    <location>
        <begin position="1"/>
        <end position="25"/>
    </location>
</feature>
<protein>
    <recommendedName>
        <fullName evidence="5">DUF5666 domain-containing protein</fullName>
    </recommendedName>
</protein>
<reference evidence="3" key="1">
    <citation type="submission" date="2022-04" db="EMBL/GenBank/DDBJ databases">
        <title>Roseomonas acroporae sp. nov., isolated from coral Acropora digitifera.</title>
        <authorList>
            <person name="Sun H."/>
        </authorList>
    </citation>
    <scope>NUCLEOTIDE SEQUENCE</scope>
    <source>
        <strain evidence="3">NAR14</strain>
    </source>
</reference>
<evidence type="ECO:0000313" key="4">
    <source>
        <dbReference type="Proteomes" id="UP001139516"/>
    </source>
</evidence>
<name>A0A9X1Y6J2_9PROT</name>
<accession>A0A9X1Y6J2</accession>
<keyword evidence="4" id="KW-1185">Reference proteome</keyword>
<organism evidence="3 4">
    <name type="scientific">Roseomonas acroporae</name>
    <dbReference type="NCBI Taxonomy" id="2937791"/>
    <lineage>
        <taxon>Bacteria</taxon>
        <taxon>Pseudomonadati</taxon>
        <taxon>Pseudomonadota</taxon>
        <taxon>Alphaproteobacteria</taxon>
        <taxon>Acetobacterales</taxon>
        <taxon>Roseomonadaceae</taxon>
        <taxon>Roseomonas</taxon>
    </lineage>
</organism>
<dbReference type="AlphaFoldDB" id="A0A9X1Y6J2"/>
<dbReference type="RefSeq" id="WP_248666197.1">
    <property type="nucleotide sequence ID" value="NZ_JALPRX010000023.1"/>
</dbReference>
<dbReference type="InterPro" id="IPR006311">
    <property type="entry name" value="TAT_signal"/>
</dbReference>
<feature type="region of interest" description="Disordered" evidence="1">
    <location>
        <begin position="199"/>
        <end position="218"/>
    </location>
</feature>
<evidence type="ECO:0008006" key="5">
    <source>
        <dbReference type="Google" id="ProtNLM"/>
    </source>
</evidence>
<feature type="chain" id="PRO_5040895763" description="DUF5666 domain-containing protein" evidence="2">
    <location>
        <begin position="26"/>
        <end position="218"/>
    </location>
</feature>